<dbReference type="HOGENOM" id="CLU_024377_0_0_7"/>
<evidence type="ECO:0000313" key="3">
    <source>
        <dbReference type="Proteomes" id="UP000002420"/>
    </source>
</evidence>
<dbReference type="Pfam" id="PF13676">
    <property type="entry name" value="TIR_2"/>
    <property type="match status" value="1"/>
</dbReference>
<organism evidence="2 3">
    <name type="scientific">Trichlorobacter lovleyi (strain ATCC BAA-1151 / DSM 17278 / SZ)</name>
    <name type="common">Geobacter lovleyi</name>
    <dbReference type="NCBI Taxonomy" id="398767"/>
    <lineage>
        <taxon>Bacteria</taxon>
        <taxon>Pseudomonadati</taxon>
        <taxon>Thermodesulfobacteriota</taxon>
        <taxon>Desulfuromonadia</taxon>
        <taxon>Geobacterales</taxon>
        <taxon>Geobacteraceae</taxon>
        <taxon>Trichlorobacter</taxon>
    </lineage>
</organism>
<dbReference type="Pfam" id="PF18163">
    <property type="entry name" value="LD_cluster2"/>
    <property type="match status" value="1"/>
</dbReference>
<feature type="domain" description="TIR" evidence="1">
    <location>
        <begin position="172"/>
        <end position="261"/>
    </location>
</feature>
<gene>
    <name evidence="2" type="ordered locus">Glov_0280</name>
</gene>
<dbReference type="SUPFAM" id="SSF52200">
    <property type="entry name" value="Toll/Interleukin receptor TIR domain"/>
    <property type="match status" value="1"/>
</dbReference>
<dbReference type="InterPro" id="IPR035897">
    <property type="entry name" value="Toll_tir_struct_dom_sf"/>
</dbReference>
<protein>
    <recommendedName>
        <fullName evidence="1">TIR domain-containing protein</fullName>
    </recommendedName>
</protein>
<dbReference type="GO" id="GO:0007165">
    <property type="term" value="P:signal transduction"/>
    <property type="evidence" value="ECO:0007669"/>
    <property type="project" value="InterPro"/>
</dbReference>
<dbReference type="RefSeq" id="WP_012468366.1">
    <property type="nucleotide sequence ID" value="NC_010814.1"/>
</dbReference>
<dbReference type="EMBL" id="CP001089">
    <property type="protein sequence ID" value="ACD94009.1"/>
    <property type="molecule type" value="Genomic_DNA"/>
</dbReference>
<dbReference type="eggNOG" id="ENOG5031UFT">
    <property type="taxonomic scope" value="Bacteria"/>
</dbReference>
<sequence length="673" mass="75975">MSPQYKPPIAVHFIWHPLDSDTVDPILEAITRCFSRDINRPFSRNLNIPIFFYSSCSPTDVPNDLPSELALRNVLFVFTSVNTRGYTLWDNYINNLKLTRTMRAVPVALSHEGLGHGGGGSLKNINFIRVYEWQKEYMVQNTVLAMAHELYRHGFIEIEEQDHGKSSSIKLFLSHAKSGDTGRLHAESIKRFIDTTNMSHFFDATTISPGFKFDEEIIKSIKESTVLAICSDDYSSRYWCQREILSAKEHHRPMIAINCLEEFEDRIFPAGSNIPCVHISPESPLKESDVLKILTAAILETIRHCHALSSLEHYQARGWIDSRCALFSRPPEIRQLLTLKSDDQKNKLCYPEPPIYSEEGEWHSHLSIETFTPLWSSSDNNSLKGLRVGISVSDVASGCFKEHHLPTSQSVRLAQDLARHLLARSATLIYGGDLRKDGFTEFILNEAVALKSRLNTHDIHVENHLAWPIHKADKEMTSWRANYRAVMNTVEHDIPADIANDVDTDQYLPPTSPQNKYIWSRCLTEMRQQSIDSSHARVCAGGKISGYNGKMPGVLEEILIAIDKNKPIYLLGAFGGIVGEVCKILRQEPYPDSLTETWQVTYNAEYVDLQTLASKSGNNANYGQVKTILEGIDVSTISKNAGLDEATYLRLMATPFVDECIYLIIQGLKNLST</sequence>
<dbReference type="Gene3D" id="3.40.50.10140">
    <property type="entry name" value="Toll/interleukin-1 receptor homology (TIR) domain"/>
    <property type="match status" value="1"/>
</dbReference>
<dbReference type="Proteomes" id="UP000002420">
    <property type="component" value="Chromosome"/>
</dbReference>
<dbReference type="InterPro" id="IPR000157">
    <property type="entry name" value="TIR_dom"/>
</dbReference>
<evidence type="ECO:0000259" key="1">
    <source>
        <dbReference type="Pfam" id="PF13676"/>
    </source>
</evidence>
<accession>B3EB25</accession>
<dbReference type="InterPro" id="IPR041160">
    <property type="entry name" value="LD_cluster2"/>
</dbReference>
<dbReference type="STRING" id="398767.Glov_0280"/>
<dbReference type="KEGG" id="glo:Glov_0280"/>
<name>B3EB25_TRIL1</name>
<dbReference type="AlphaFoldDB" id="B3EB25"/>
<proteinExistence type="predicted"/>
<keyword evidence="3" id="KW-1185">Reference proteome</keyword>
<evidence type="ECO:0000313" key="2">
    <source>
        <dbReference type="EMBL" id="ACD94009.1"/>
    </source>
</evidence>
<reference evidence="2 3" key="1">
    <citation type="submission" date="2008-05" db="EMBL/GenBank/DDBJ databases">
        <title>Complete sequence of chromosome of Geobacter lovleyi SZ.</title>
        <authorList>
            <consortium name="US DOE Joint Genome Institute"/>
            <person name="Lucas S."/>
            <person name="Copeland A."/>
            <person name="Lapidus A."/>
            <person name="Glavina del Rio T."/>
            <person name="Dalin E."/>
            <person name="Tice H."/>
            <person name="Bruce D."/>
            <person name="Goodwin L."/>
            <person name="Pitluck S."/>
            <person name="Chertkov O."/>
            <person name="Meincke L."/>
            <person name="Brettin T."/>
            <person name="Detter J.C."/>
            <person name="Han C."/>
            <person name="Tapia R."/>
            <person name="Kuske C.R."/>
            <person name="Schmutz J."/>
            <person name="Larimer F."/>
            <person name="Land M."/>
            <person name="Hauser L."/>
            <person name="Kyrpides N."/>
            <person name="Mikhailova N."/>
            <person name="Sung Y."/>
            <person name="Fletcher K.E."/>
            <person name="Ritalahti K.M."/>
            <person name="Loeffler F.E."/>
            <person name="Richardson P."/>
        </authorList>
    </citation>
    <scope>NUCLEOTIDE SEQUENCE [LARGE SCALE GENOMIC DNA]</scope>
    <source>
        <strain evidence="3">ATCC BAA-1151 / DSM 17278 / SZ</strain>
    </source>
</reference>
<dbReference type="OrthoDB" id="104289at2"/>